<reference evidence="1 2" key="1">
    <citation type="journal article" date="2017" name="Gigascience">
        <title>Draft genome of the honey bee ectoparasitic mite, Tropilaelaps mercedesae, is shaped by the parasitic life history.</title>
        <authorList>
            <person name="Dong X."/>
            <person name="Armstrong S.D."/>
            <person name="Xia D."/>
            <person name="Makepeace B.L."/>
            <person name="Darby A.C."/>
            <person name="Kadowaki T."/>
        </authorList>
    </citation>
    <scope>NUCLEOTIDE SEQUENCE [LARGE SCALE GENOMIC DNA]</scope>
    <source>
        <strain evidence="1">Wuxi-XJTLU</strain>
    </source>
</reference>
<dbReference type="OrthoDB" id="10611032at2759"/>
<name>A0A1V9X751_9ACAR</name>
<dbReference type="Proteomes" id="UP000192247">
    <property type="component" value="Unassembled WGS sequence"/>
</dbReference>
<proteinExistence type="predicted"/>
<evidence type="ECO:0000313" key="2">
    <source>
        <dbReference type="Proteomes" id="UP000192247"/>
    </source>
</evidence>
<comment type="caution">
    <text evidence="1">The sequence shown here is derived from an EMBL/GenBank/DDBJ whole genome shotgun (WGS) entry which is preliminary data.</text>
</comment>
<protein>
    <submittedName>
        <fullName evidence="1">Uncharacterized protein</fullName>
    </submittedName>
</protein>
<feature type="non-terminal residue" evidence="1">
    <location>
        <position position="1"/>
    </location>
</feature>
<evidence type="ECO:0000313" key="1">
    <source>
        <dbReference type="EMBL" id="OQR69226.1"/>
    </source>
</evidence>
<gene>
    <name evidence="1" type="ORF">BIW11_12392</name>
</gene>
<dbReference type="AlphaFoldDB" id="A0A1V9X751"/>
<organism evidence="1 2">
    <name type="scientific">Tropilaelaps mercedesae</name>
    <dbReference type="NCBI Taxonomy" id="418985"/>
    <lineage>
        <taxon>Eukaryota</taxon>
        <taxon>Metazoa</taxon>
        <taxon>Ecdysozoa</taxon>
        <taxon>Arthropoda</taxon>
        <taxon>Chelicerata</taxon>
        <taxon>Arachnida</taxon>
        <taxon>Acari</taxon>
        <taxon>Parasitiformes</taxon>
        <taxon>Mesostigmata</taxon>
        <taxon>Gamasina</taxon>
        <taxon>Dermanyssoidea</taxon>
        <taxon>Laelapidae</taxon>
        <taxon>Tropilaelaps</taxon>
    </lineage>
</organism>
<dbReference type="EMBL" id="MNPL01021799">
    <property type="protein sequence ID" value="OQR69226.1"/>
    <property type="molecule type" value="Genomic_DNA"/>
</dbReference>
<accession>A0A1V9X751</accession>
<dbReference type="InParanoid" id="A0A1V9X751"/>
<sequence>GALIYRLAGALRRRAHENGDDASNRNAEATVRLPKAKGCQHRTYNNFLFPVRPFVTGTKLTREELREIFQNHDDLFEPGMNENQKIELISKMAETIRMAHLSQELTQKASANTGLTMPSARASVSTAASTDAPFSSKASPVSPFMRLPLLIITQRLKNDLPSRPTPPADKMHVSGKIQMDLDIEGNVDSTQEGAISKLF</sequence>
<keyword evidence="2" id="KW-1185">Reference proteome</keyword>